<dbReference type="Gene3D" id="2.40.110.10">
    <property type="entry name" value="Butyryl-CoA Dehydrogenase, subunit A, domain 2"/>
    <property type="match status" value="1"/>
</dbReference>
<dbReference type="InterPro" id="IPR046373">
    <property type="entry name" value="Acyl-CoA_Oxase/DH_mid-dom_sf"/>
</dbReference>
<evidence type="ECO:0000313" key="4">
    <source>
        <dbReference type="Proteomes" id="UP000254889"/>
    </source>
</evidence>
<dbReference type="GO" id="GO:0033539">
    <property type="term" value="P:fatty acid beta-oxidation using acyl-CoA dehydrogenase"/>
    <property type="evidence" value="ECO:0007669"/>
    <property type="project" value="TreeGrafter"/>
</dbReference>
<dbReference type="PIRSF" id="PIRSF016578">
    <property type="entry name" value="HsaA"/>
    <property type="match status" value="1"/>
</dbReference>
<protein>
    <submittedName>
        <fullName evidence="3">Flavin-dependent monooxygenase</fullName>
    </submittedName>
</protein>
<dbReference type="GO" id="GO:0016712">
    <property type="term" value="F:oxidoreductase activity, acting on paired donors, with incorporation or reduction of molecular oxygen, reduced flavin or flavoprotein as one donor, and incorporation of one atom of oxygen"/>
    <property type="evidence" value="ECO:0007669"/>
    <property type="project" value="TreeGrafter"/>
</dbReference>
<sequence>MREAELFKIMQPRAFGGYELGYDVFVEAVATIASGDGSTGWVYSLGAVHQWLIACFPMEAQHEVWDDNPDAIAAASYAPSGRAVPTPGGYRLSGRWSFASGVDNVQWGMIGGMLPGEGGSKPGFLLVPRSEFTIDDDWFTMGLAGTGSKTIVVDDVFVPAYRTALFSDLLTGQAPGSKASPNPLYRQPMLAVVPQCLLAPVLGMARGALSTFVEQISGRATRGAVAGGNNKMTEFATVQLRVAEATACIDAAQLMIARDLTETLDIVQRDQQVDVPTRMRNRLTHTFATKLLVQAVDAVFTAAGGNALGTKQPLQRFWRDIHAAGSHISLNWDAVGSMYGQHMFGLEPRGQY</sequence>
<dbReference type="Gene3D" id="1.20.140.10">
    <property type="entry name" value="Butyryl-CoA Dehydrogenase, subunit A, domain 3"/>
    <property type="match status" value="1"/>
</dbReference>
<dbReference type="AlphaFoldDB" id="A0A345ZVK6"/>
<evidence type="ECO:0000259" key="2">
    <source>
        <dbReference type="Pfam" id="PF08028"/>
    </source>
</evidence>
<keyword evidence="4" id="KW-1185">Reference proteome</keyword>
<dbReference type="Pfam" id="PF08028">
    <property type="entry name" value="Acyl-CoA_dh_2"/>
    <property type="match status" value="1"/>
</dbReference>
<dbReference type="OrthoDB" id="2986495at2"/>
<gene>
    <name evidence="3" type="ORF">DW352_10780</name>
</gene>
<dbReference type="EMBL" id="CP031417">
    <property type="protein sequence ID" value="AXK80953.1"/>
    <property type="molecule type" value="Genomic_DNA"/>
</dbReference>
<dbReference type="InterPro" id="IPR013107">
    <property type="entry name" value="Acyl-CoA_DH_C"/>
</dbReference>
<keyword evidence="3" id="KW-0503">Monooxygenase</keyword>
<dbReference type="InterPro" id="IPR009100">
    <property type="entry name" value="AcylCoA_DH/oxidase_NM_dom_sf"/>
</dbReference>
<reference evidence="3 4" key="1">
    <citation type="submission" date="2018-07" db="EMBL/GenBank/DDBJ databases">
        <authorList>
            <person name="Quirk P.G."/>
            <person name="Krulwich T.A."/>
        </authorList>
    </citation>
    <scope>NUCLEOTIDE SEQUENCE [LARGE SCALE GENOMIC DNA]</scope>
    <source>
        <strain evidence="3 4">CC-BB4</strain>
    </source>
</reference>
<dbReference type="InterPro" id="IPR050741">
    <property type="entry name" value="Acyl-CoA_dehydrogenase"/>
</dbReference>
<dbReference type="InterPro" id="IPR037069">
    <property type="entry name" value="AcylCoA_DH/ox_N_sf"/>
</dbReference>
<dbReference type="GO" id="GO:0050660">
    <property type="term" value="F:flavin adenine dinucleotide binding"/>
    <property type="evidence" value="ECO:0007669"/>
    <property type="project" value="InterPro"/>
</dbReference>
<dbReference type="PANTHER" id="PTHR48083">
    <property type="entry name" value="MEDIUM-CHAIN SPECIFIC ACYL-COA DEHYDROGENASE, MITOCHONDRIAL-RELATED"/>
    <property type="match status" value="1"/>
</dbReference>
<dbReference type="GO" id="GO:0003995">
    <property type="term" value="F:acyl-CoA dehydrogenase activity"/>
    <property type="evidence" value="ECO:0007669"/>
    <property type="project" value="TreeGrafter"/>
</dbReference>
<dbReference type="SUPFAM" id="SSF47203">
    <property type="entry name" value="Acyl-CoA dehydrogenase C-terminal domain-like"/>
    <property type="match status" value="1"/>
</dbReference>
<proteinExistence type="predicted"/>
<dbReference type="KEGG" id="ptaw:DW352_10780"/>
<evidence type="ECO:0000313" key="3">
    <source>
        <dbReference type="EMBL" id="AXK80953.1"/>
    </source>
</evidence>
<feature type="domain" description="Acyl-CoA dehydrogenase C-terminal" evidence="2">
    <location>
        <begin position="198"/>
        <end position="332"/>
    </location>
</feature>
<evidence type="ECO:0000256" key="1">
    <source>
        <dbReference type="ARBA" id="ARBA00023002"/>
    </source>
</evidence>
<dbReference type="InterPro" id="IPR036250">
    <property type="entry name" value="AcylCo_DH-like_C"/>
</dbReference>
<dbReference type="SUPFAM" id="SSF56645">
    <property type="entry name" value="Acyl-CoA dehydrogenase NM domain-like"/>
    <property type="match status" value="1"/>
</dbReference>
<dbReference type="Proteomes" id="UP000254889">
    <property type="component" value="Chromosome"/>
</dbReference>
<dbReference type="PANTHER" id="PTHR48083:SF19">
    <property type="entry name" value="FLAVIN-DEPENDENT MONOOXYGENASE, OXYGENASE SUBUNIT HSAA"/>
    <property type="match status" value="1"/>
</dbReference>
<dbReference type="Gene3D" id="1.10.540.10">
    <property type="entry name" value="Acyl-CoA dehydrogenase/oxidase, N-terminal domain"/>
    <property type="match status" value="1"/>
</dbReference>
<accession>A0A345ZVK6</accession>
<organism evidence="3 4">
    <name type="scientific">Pseudolabrys taiwanensis</name>
    <dbReference type="NCBI Taxonomy" id="331696"/>
    <lineage>
        <taxon>Bacteria</taxon>
        <taxon>Pseudomonadati</taxon>
        <taxon>Pseudomonadota</taxon>
        <taxon>Alphaproteobacteria</taxon>
        <taxon>Hyphomicrobiales</taxon>
        <taxon>Xanthobacteraceae</taxon>
        <taxon>Pseudolabrys</taxon>
    </lineage>
</organism>
<name>A0A345ZVK6_9HYPH</name>
<dbReference type="GO" id="GO:0005737">
    <property type="term" value="C:cytoplasm"/>
    <property type="evidence" value="ECO:0007669"/>
    <property type="project" value="TreeGrafter"/>
</dbReference>
<keyword evidence="1" id="KW-0560">Oxidoreductase</keyword>